<feature type="active site" evidence="6">
    <location>
        <position position="384"/>
    </location>
</feature>
<keyword evidence="2 8" id="KW-0378">Hydrolase</keyword>
<dbReference type="GO" id="GO:0005509">
    <property type="term" value="F:calcium ion binding"/>
    <property type="evidence" value="ECO:0007669"/>
    <property type="project" value="InterPro"/>
</dbReference>
<dbReference type="InterPro" id="IPR035892">
    <property type="entry name" value="C2_domain_sf"/>
</dbReference>
<evidence type="ECO:0000256" key="7">
    <source>
        <dbReference type="PIRSR" id="PIRSR000956-2"/>
    </source>
</evidence>
<dbReference type="Gene3D" id="2.30.29.240">
    <property type="match status" value="1"/>
</dbReference>
<dbReference type="SUPFAM" id="SSF47473">
    <property type="entry name" value="EF-hand"/>
    <property type="match status" value="1"/>
</dbReference>
<dbReference type="GO" id="GO:0004435">
    <property type="term" value="F:phosphatidylinositol-4,5-bisphosphate phospholipase C activity"/>
    <property type="evidence" value="ECO:0007669"/>
    <property type="project" value="UniProtKB-EC"/>
</dbReference>
<keyword evidence="7" id="KW-0479">Metal-binding</keyword>
<dbReference type="InterPro" id="IPR001192">
    <property type="entry name" value="PI-PLC_fam"/>
</dbReference>
<evidence type="ECO:0000313" key="12">
    <source>
        <dbReference type="Proteomes" id="UP001177023"/>
    </source>
</evidence>
<dbReference type="Pfam" id="PF00388">
    <property type="entry name" value="PI-PLC-X"/>
    <property type="match status" value="1"/>
</dbReference>
<dbReference type="Pfam" id="PF17787">
    <property type="entry name" value="PH_14"/>
    <property type="match status" value="1"/>
</dbReference>
<dbReference type="InterPro" id="IPR001711">
    <property type="entry name" value="PLipase_C_Pinositol-sp_Y"/>
</dbReference>
<dbReference type="PANTHER" id="PTHR10336:SF36">
    <property type="entry name" value="1-PHOSPHATIDYLINOSITOL 4,5-BISPHOSPHATE PHOSPHODIESTERASE BETA-4"/>
    <property type="match status" value="1"/>
</dbReference>
<dbReference type="InterPro" id="IPR037862">
    <property type="entry name" value="PLC-beta_PH"/>
</dbReference>
<comment type="caution">
    <text evidence="11">The sequence shown here is derived from an EMBL/GenBank/DDBJ whole genome shotgun (WGS) entry which is preliminary data.</text>
</comment>
<feature type="domain" description="PI-PLC Y-box" evidence="10">
    <location>
        <begin position="631"/>
        <end position="750"/>
    </location>
</feature>
<dbReference type="InterPro" id="IPR016280">
    <property type="entry name" value="PLC-beta"/>
</dbReference>
<proteinExistence type="predicted"/>
<comment type="catalytic activity">
    <reaction evidence="8">
        <text>a 1,2-diacyl-sn-glycero-3-phospho-(1D-myo-inositol-4,5-bisphosphate) + H2O = 1D-myo-inositol 1,4,5-trisphosphate + a 1,2-diacyl-sn-glycerol + H(+)</text>
        <dbReference type="Rhea" id="RHEA:33179"/>
        <dbReference type="ChEBI" id="CHEBI:15377"/>
        <dbReference type="ChEBI" id="CHEBI:15378"/>
        <dbReference type="ChEBI" id="CHEBI:17815"/>
        <dbReference type="ChEBI" id="CHEBI:58456"/>
        <dbReference type="ChEBI" id="CHEBI:203600"/>
        <dbReference type="EC" id="3.1.4.11"/>
    </reaction>
</comment>
<sequence length="992" mass="113626">MPPKKAIDDCFVRGEKFFKWGSKKALHAWDQRNDDCPVNLFVDPNGHILYWRRRGYKEEISWDHIFIEAIVDVRIGRYAETKCIASKPDMHPHLMTVVTNRDFVHPEFFTFMHENSAETLKKWADFLFELSQTRRREYHGVEFYILKHLAPLRYPPIPDGITLESLVRAMMPAEPAHAVAQLTKVLLNSPFFNKREEISRNRLTDDLILEMFVYVNQRPELSEVFLKLADVKGLGGEPCISKRKFGNFLISRQRDPRLNEVLHPPPTNRQIEQLMEKYAKNGTYLTFNGFTRFLLSDACPDIDAKDMAFDEDKAHEPLTHYYISCSHNTYLVGAQIVQAKHISNIKHDLTASDVEIYRQTLLSGCRCIELDCWDGADGEPIITHGPMEVTFLNSVPFRDVVEAIAECAFKTSPLPVLLSIENHCNVQQQRKMAFYFRTIFGDLLLDEPLDDYPLDEGVMLPSPWKLRNKILIKAKKPHPRRHVDEALLGSSIGSKSSVANLFNPNLALKMPARQRRKLEFSPSDSTIAGSPPQSSLPDSDTDSLEEGEGIKCLVDDGDDEDRKRCKWVLERSNKEKQSAEMNGKSPLAMPAAVRKVAAGALDRKISLEITNEQFKKQLKPVQEVETVAAELAALVNYLESKSSAKFDIFDEVDKRYYIMHSFSEDAIHRYVMRGHKTASQLARHTVRQFARVYPSGMRYASTNFNPVVCWMVGCQMTAMNYQTNGLQMQLHETMFEYNGRTGYVPKPRCLIDLSQRFDPRATNLPGVMPDTLQITVLSGQMLSSLNPHKCLSTYVTVDLYDLIRDTDRGHCRTRTVKKNGWNPVYFDKATDQPFRFEKIIKPECAFLHLRLIDADNDSELGQRILPINKLKRGYRHIILRTGANRPAGPACIFVYINVHFFMLNTQRDLHAAFMDPLKASAKMEQIAVDLTDPFSADYARCEKSDSEDEFNVSEMVGSGGYVTPRAADGQPVRKSPMRRIEDKFRRWMGIRK</sequence>
<dbReference type="GO" id="GO:0046488">
    <property type="term" value="P:phosphatidylinositol metabolic process"/>
    <property type="evidence" value="ECO:0007669"/>
    <property type="project" value="TreeGrafter"/>
</dbReference>
<dbReference type="EC" id="3.1.4.11" evidence="1 8"/>
<feature type="non-terminal residue" evidence="11">
    <location>
        <position position="1"/>
    </location>
</feature>
<feature type="binding site" evidence="7">
    <location>
        <position position="421"/>
    </location>
    <ligand>
        <name>Ca(2+)</name>
        <dbReference type="ChEBI" id="CHEBI:29108"/>
    </ligand>
</feature>
<keyword evidence="4 8" id="KW-0443">Lipid metabolism</keyword>
<gene>
    <name evidence="11" type="ORF">MSPICULIGERA_LOCUS17601</name>
</gene>
<name>A0AA36D1M1_9BILA</name>
<evidence type="ECO:0000259" key="10">
    <source>
        <dbReference type="PROSITE" id="PS50008"/>
    </source>
</evidence>
<evidence type="ECO:0000256" key="9">
    <source>
        <dbReference type="SAM" id="MobiDB-lite"/>
    </source>
</evidence>
<feature type="binding site" evidence="7">
    <location>
        <position position="371"/>
    </location>
    <ligand>
        <name>Ca(2+)</name>
        <dbReference type="ChEBI" id="CHEBI:29108"/>
    </ligand>
</feature>
<feature type="region of interest" description="Disordered" evidence="9">
    <location>
        <begin position="518"/>
        <end position="545"/>
    </location>
</feature>
<keyword evidence="7" id="KW-0106">Calcium</keyword>
<dbReference type="SMART" id="SM00239">
    <property type="entry name" value="C2"/>
    <property type="match status" value="1"/>
</dbReference>
<dbReference type="PROSITE" id="PS50007">
    <property type="entry name" value="PIPLC_X_DOMAIN"/>
    <property type="match status" value="1"/>
</dbReference>
<dbReference type="CDD" id="cd08558">
    <property type="entry name" value="PI-PLCc_eukaryota"/>
    <property type="match status" value="1"/>
</dbReference>
<dbReference type="GO" id="GO:0051209">
    <property type="term" value="P:release of sequestered calcium ion into cytosol"/>
    <property type="evidence" value="ECO:0007669"/>
    <property type="project" value="TreeGrafter"/>
</dbReference>
<dbReference type="SMART" id="SM00148">
    <property type="entry name" value="PLCXc"/>
    <property type="match status" value="1"/>
</dbReference>
<evidence type="ECO:0000256" key="2">
    <source>
        <dbReference type="ARBA" id="ARBA00022801"/>
    </source>
</evidence>
<dbReference type="PIRSF" id="PIRSF000956">
    <property type="entry name" value="PLC-beta"/>
    <property type="match status" value="1"/>
</dbReference>
<feature type="binding site" evidence="7">
    <location>
        <position position="328"/>
    </location>
    <ligand>
        <name>Ca(2+)</name>
        <dbReference type="ChEBI" id="CHEBI:29108"/>
    </ligand>
</feature>
<dbReference type="Proteomes" id="UP001177023">
    <property type="component" value="Unassembled WGS sequence"/>
</dbReference>
<organism evidence="11 12">
    <name type="scientific">Mesorhabditis spiculigera</name>
    <dbReference type="NCBI Taxonomy" id="96644"/>
    <lineage>
        <taxon>Eukaryota</taxon>
        <taxon>Metazoa</taxon>
        <taxon>Ecdysozoa</taxon>
        <taxon>Nematoda</taxon>
        <taxon>Chromadorea</taxon>
        <taxon>Rhabditida</taxon>
        <taxon>Rhabditina</taxon>
        <taxon>Rhabditomorpha</taxon>
        <taxon>Rhabditoidea</taxon>
        <taxon>Rhabditidae</taxon>
        <taxon>Mesorhabditinae</taxon>
        <taxon>Mesorhabditis</taxon>
    </lineage>
</organism>
<dbReference type="Gene3D" id="1.10.238.10">
    <property type="entry name" value="EF-hand"/>
    <property type="match status" value="1"/>
</dbReference>
<protein>
    <recommendedName>
        <fullName evidence="1 8">Phosphoinositide phospholipase C</fullName>
        <ecNumber evidence="1 8">3.1.4.11</ecNumber>
    </recommendedName>
</protein>
<feature type="compositionally biased region" description="Polar residues" evidence="9">
    <location>
        <begin position="522"/>
        <end position="538"/>
    </location>
</feature>
<evidence type="ECO:0000256" key="5">
    <source>
        <dbReference type="ARBA" id="ARBA00023224"/>
    </source>
</evidence>
<keyword evidence="12" id="KW-1185">Reference proteome</keyword>
<keyword evidence="3 8" id="KW-0442">Lipid degradation</keyword>
<dbReference type="AlphaFoldDB" id="A0AA36D1M1"/>
<dbReference type="GO" id="GO:0016042">
    <property type="term" value="P:lipid catabolic process"/>
    <property type="evidence" value="ECO:0007669"/>
    <property type="project" value="UniProtKB-KW"/>
</dbReference>
<dbReference type="Pfam" id="PF00168">
    <property type="entry name" value="C2"/>
    <property type="match status" value="1"/>
</dbReference>
<evidence type="ECO:0000313" key="11">
    <source>
        <dbReference type="EMBL" id="CAJ0579382.1"/>
    </source>
</evidence>
<dbReference type="Pfam" id="PF00387">
    <property type="entry name" value="PI-PLC-Y"/>
    <property type="match status" value="1"/>
</dbReference>
<evidence type="ECO:0000256" key="3">
    <source>
        <dbReference type="ARBA" id="ARBA00022963"/>
    </source>
</evidence>
<evidence type="ECO:0000256" key="6">
    <source>
        <dbReference type="PIRSR" id="PIRSR000956-1"/>
    </source>
</evidence>
<evidence type="ECO:0000256" key="4">
    <source>
        <dbReference type="ARBA" id="ARBA00023098"/>
    </source>
</evidence>
<dbReference type="InterPro" id="IPR011992">
    <property type="entry name" value="EF-hand-dom_pair"/>
</dbReference>
<dbReference type="InterPro" id="IPR017946">
    <property type="entry name" value="PLC-like_Pdiesterase_TIM-brl"/>
</dbReference>
<dbReference type="InterPro" id="IPR000008">
    <property type="entry name" value="C2_dom"/>
</dbReference>
<dbReference type="EMBL" id="CATQJA010002656">
    <property type="protein sequence ID" value="CAJ0579382.1"/>
    <property type="molecule type" value="Genomic_DNA"/>
</dbReference>
<feature type="binding site" evidence="7">
    <location>
        <position position="369"/>
    </location>
    <ligand>
        <name>Ca(2+)</name>
        <dbReference type="ChEBI" id="CHEBI:29108"/>
    </ligand>
</feature>
<dbReference type="Gene3D" id="2.60.40.150">
    <property type="entry name" value="C2 domain"/>
    <property type="match status" value="1"/>
</dbReference>
<dbReference type="Gene3D" id="3.20.20.190">
    <property type="entry name" value="Phosphatidylinositol (PI) phosphodiesterase"/>
    <property type="match status" value="1"/>
</dbReference>
<dbReference type="SMART" id="SM00149">
    <property type="entry name" value="PLCYc"/>
    <property type="match status" value="1"/>
</dbReference>
<dbReference type="PANTHER" id="PTHR10336">
    <property type="entry name" value="PHOSPHOINOSITIDE-SPECIFIC PHOSPHOLIPASE C FAMILY PROTEIN"/>
    <property type="match status" value="1"/>
</dbReference>
<keyword evidence="5" id="KW-0807">Transducer</keyword>
<dbReference type="SUPFAM" id="SSF49562">
    <property type="entry name" value="C2 domain (Calcium/lipid-binding domain, CaLB)"/>
    <property type="match status" value="1"/>
</dbReference>
<reference evidence="11" key="1">
    <citation type="submission" date="2023-06" db="EMBL/GenBank/DDBJ databases">
        <authorList>
            <person name="Delattre M."/>
        </authorList>
    </citation>
    <scope>NUCLEOTIDE SEQUENCE</scope>
    <source>
        <strain evidence="11">AF72</strain>
    </source>
</reference>
<evidence type="ECO:0000256" key="1">
    <source>
        <dbReference type="ARBA" id="ARBA00012368"/>
    </source>
</evidence>
<dbReference type="GO" id="GO:0048015">
    <property type="term" value="P:phosphatidylinositol-mediated signaling"/>
    <property type="evidence" value="ECO:0007669"/>
    <property type="project" value="TreeGrafter"/>
</dbReference>
<comment type="cofactor">
    <cofactor evidence="7">
        <name>Ca(2+)</name>
        <dbReference type="ChEBI" id="CHEBI:29108"/>
    </cofactor>
    <text evidence="7">Binds 1 Ca(2+) ion per subunit.</text>
</comment>
<dbReference type="CDD" id="cd00275">
    <property type="entry name" value="C2_PLC_like"/>
    <property type="match status" value="1"/>
</dbReference>
<dbReference type="PROSITE" id="PS50008">
    <property type="entry name" value="PIPLC_Y_DOMAIN"/>
    <property type="match status" value="1"/>
</dbReference>
<dbReference type="SUPFAM" id="SSF51695">
    <property type="entry name" value="PLC-like phosphodiesterases"/>
    <property type="match status" value="1"/>
</dbReference>
<dbReference type="SUPFAM" id="SSF50729">
    <property type="entry name" value="PH domain-like"/>
    <property type="match status" value="1"/>
</dbReference>
<feature type="active site" evidence="6">
    <location>
        <position position="327"/>
    </location>
</feature>
<evidence type="ECO:0000256" key="8">
    <source>
        <dbReference type="RuleBase" id="RU361133"/>
    </source>
</evidence>
<accession>A0AA36D1M1</accession>
<dbReference type="PRINTS" id="PR00390">
    <property type="entry name" value="PHPHLIPASEC"/>
</dbReference>
<dbReference type="InterPro" id="IPR000909">
    <property type="entry name" value="PLipase_C_PInositol-sp_X_dom"/>
</dbReference>